<comment type="caution">
    <text evidence="4">The sequence shown here is derived from an EMBL/GenBank/DDBJ whole genome shotgun (WGS) entry which is preliminary data.</text>
</comment>
<keyword evidence="5" id="KW-1185">Reference proteome</keyword>
<feature type="domain" description="Phlebovirus glycoprotein G2 fusion" evidence="3">
    <location>
        <begin position="293"/>
        <end position="442"/>
    </location>
</feature>
<dbReference type="Pfam" id="PF07245">
    <property type="entry name" value="Phlebovirus_G2"/>
    <property type="match status" value="1"/>
</dbReference>
<feature type="transmembrane region" description="Helical" evidence="2">
    <location>
        <begin position="224"/>
        <end position="249"/>
    </location>
</feature>
<dbReference type="Proteomes" id="UP000827092">
    <property type="component" value="Unassembled WGS sequence"/>
</dbReference>
<dbReference type="AlphaFoldDB" id="A0AAV6UWY6"/>
<evidence type="ECO:0000259" key="3">
    <source>
        <dbReference type="Pfam" id="PF07245"/>
    </source>
</evidence>
<keyword evidence="2" id="KW-0812">Transmembrane</keyword>
<protein>
    <recommendedName>
        <fullName evidence="3">Phlebovirus glycoprotein G2 fusion domain-containing protein</fullName>
    </recommendedName>
</protein>
<evidence type="ECO:0000313" key="5">
    <source>
        <dbReference type="Proteomes" id="UP000827092"/>
    </source>
</evidence>
<feature type="compositionally biased region" description="Polar residues" evidence="1">
    <location>
        <begin position="1"/>
        <end position="10"/>
    </location>
</feature>
<accession>A0AAV6UWY6</accession>
<feature type="transmembrane region" description="Helical" evidence="2">
    <location>
        <begin position="191"/>
        <end position="212"/>
    </location>
</feature>
<evidence type="ECO:0000256" key="2">
    <source>
        <dbReference type="SAM" id="Phobius"/>
    </source>
</evidence>
<dbReference type="Gene3D" id="2.60.98.50">
    <property type="match status" value="1"/>
</dbReference>
<sequence>MATGSDNISTDYPPLSPDGSPLNAPITDRQIVMPAFSKLSGFQSFLPQFDAESVVTPNYFITTLESVCTETGCTPAEKLLVLEHEEARFSSHNLTIKFIDPVLHVPEPGRVILRTEEYEHFLSITNELQVTLPFELLAYKTELTLIYINQKGFAVSGVIQIAGKSACQLTQCIFCSEGLRTIKCWPAPVQYAAYGLIMGSIILILCCVRTILKLMISILKSTCIILCLVFRVVKSIARLFLLLGSFLGIQIRRTGHTVHEALERGANGEVNKKLLLLAICSCVMVLPSANADCSDHAILSSELQHCETSSPEFKTCRLTTTAELTLTGLQHETCLWLQDTKKTQIVSLKIKLTAVTCDFHTKRQYFTFPVTPNYLSQVSCYQNYWCGRGEHCKMSKLGFDGLRFEGETPASREYTGRSSCSPGGLGSGCFLYTRSSCNFYRVWNNYCFDLRYMLRKEIRNVHLRLFNTMY</sequence>
<gene>
    <name evidence="4" type="ORF">JTE90_008954</name>
</gene>
<name>A0AAV6UWY6_9ARAC</name>
<dbReference type="InterPro" id="IPR009878">
    <property type="entry name" value="Phlebovirus_G2_fusion"/>
</dbReference>
<organism evidence="4 5">
    <name type="scientific">Oedothorax gibbosus</name>
    <dbReference type="NCBI Taxonomy" id="931172"/>
    <lineage>
        <taxon>Eukaryota</taxon>
        <taxon>Metazoa</taxon>
        <taxon>Ecdysozoa</taxon>
        <taxon>Arthropoda</taxon>
        <taxon>Chelicerata</taxon>
        <taxon>Arachnida</taxon>
        <taxon>Araneae</taxon>
        <taxon>Araneomorphae</taxon>
        <taxon>Entelegynae</taxon>
        <taxon>Araneoidea</taxon>
        <taxon>Linyphiidae</taxon>
        <taxon>Erigoninae</taxon>
        <taxon>Oedothorax</taxon>
    </lineage>
</organism>
<evidence type="ECO:0000313" key="4">
    <source>
        <dbReference type="EMBL" id="KAG8188313.1"/>
    </source>
</evidence>
<keyword evidence="2" id="KW-1133">Transmembrane helix</keyword>
<proteinExistence type="predicted"/>
<feature type="region of interest" description="Disordered" evidence="1">
    <location>
        <begin position="1"/>
        <end position="23"/>
    </location>
</feature>
<evidence type="ECO:0000256" key="1">
    <source>
        <dbReference type="SAM" id="MobiDB-lite"/>
    </source>
</evidence>
<reference evidence="4 5" key="1">
    <citation type="journal article" date="2022" name="Nat. Ecol. Evol.">
        <title>A masculinizing supergene underlies an exaggerated male reproductive morph in a spider.</title>
        <authorList>
            <person name="Hendrickx F."/>
            <person name="De Corte Z."/>
            <person name="Sonet G."/>
            <person name="Van Belleghem S.M."/>
            <person name="Kostlbacher S."/>
            <person name="Vangestel C."/>
        </authorList>
    </citation>
    <scope>NUCLEOTIDE SEQUENCE [LARGE SCALE GENOMIC DNA]</scope>
    <source>
        <strain evidence="4">W744_W776</strain>
    </source>
</reference>
<keyword evidence="2" id="KW-0472">Membrane</keyword>
<dbReference type="EMBL" id="JAFNEN010000242">
    <property type="protein sequence ID" value="KAG8188313.1"/>
    <property type="molecule type" value="Genomic_DNA"/>
</dbReference>